<evidence type="ECO:0000256" key="10">
    <source>
        <dbReference type="ARBA" id="ARBA00023098"/>
    </source>
</evidence>
<dbReference type="Pfam" id="PF03061">
    <property type="entry name" value="4HBT"/>
    <property type="match status" value="1"/>
</dbReference>
<keyword evidence="12" id="KW-0966">Cell projection</keyword>
<evidence type="ECO:0000256" key="13">
    <source>
        <dbReference type="ARBA" id="ARBA00035852"/>
    </source>
</evidence>
<comment type="subcellular location">
    <subcellularLocation>
        <location evidence="3">Cell projection</location>
        <location evidence="3">Ruffle membrane</location>
    </subcellularLocation>
    <subcellularLocation>
        <location evidence="2">Cytoplasm</location>
    </subcellularLocation>
    <subcellularLocation>
        <location evidence="1">Membrane</location>
        <topology evidence="1">Peripheral membrane protein</topology>
    </subcellularLocation>
</comment>
<dbReference type="GO" id="GO:0005737">
    <property type="term" value="C:cytoplasm"/>
    <property type="evidence" value="ECO:0007669"/>
    <property type="project" value="UniProtKB-SubCell"/>
</dbReference>
<evidence type="ECO:0000256" key="14">
    <source>
        <dbReference type="ARBA" id="ARBA00037002"/>
    </source>
</evidence>
<evidence type="ECO:0000256" key="9">
    <source>
        <dbReference type="ARBA" id="ARBA00022946"/>
    </source>
</evidence>
<keyword evidence="26" id="KW-1185">Reference proteome</keyword>
<comment type="similarity">
    <text evidence="15">Belongs to the THEM4/THEM5 thioesterase family.</text>
</comment>
<dbReference type="InterPro" id="IPR052365">
    <property type="entry name" value="THEM4/THEM5_acyl-CoA_thioest"/>
</dbReference>
<comment type="catalytic activity">
    <reaction evidence="14">
        <text>(9Z)-octadecenoyl-CoA + H2O = (9Z)-octadecenoate + CoA + H(+)</text>
        <dbReference type="Rhea" id="RHEA:40139"/>
        <dbReference type="ChEBI" id="CHEBI:15377"/>
        <dbReference type="ChEBI" id="CHEBI:15378"/>
        <dbReference type="ChEBI" id="CHEBI:30823"/>
        <dbReference type="ChEBI" id="CHEBI:57287"/>
        <dbReference type="ChEBI" id="CHEBI:57387"/>
    </reaction>
    <physiologicalReaction direction="left-to-right" evidence="14">
        <dbReference type="Rhea" id="RHEA:40140"/>
    </physiologicalReaction>
</comment>
<evidence type="ECO:0000256" key="15">
    <source>
        <dbReference type="ARBA" id="ARBA00038456"/>
    </source>
</evidence>
<name>A0A378TN44_9MYCO</name>
<evidence type="ECO:0000256" key="2">
    <source>
        <dbReference type="ARBA" id="ARBA00004496"/>
    </source>
</evidence>
<evidence type="ECO:0000256" key="11">
    <source>
        <dbReference type="ARBA" id="ARBA00023136"/>
    </source>
</evidence>
<dbReference type="AlphaFoldDB" id="A0A378TN44"/>
<evidence type="ECO:0000256" key="21">
    <source>
        <dbReference type="ARBA" id="ARBA00047969"/>
    </source>
</evidence>
<dbReference type="EMBL" id="UGQT01000001">
    <property type="protein sequence ID" value="STZ62139.1"/>
    <property type="molecule type" value="Genomic_DNA"/>
</dbReference>
<dbReference type="PANTHER" id="PTHR12418">
    <property type="entry name" value="ACYL-COENZYME A THIOESTERASE THEM4"/>
    <property type="match status" value="1"/>
</dbReference>
<comment type="catalytic activity">
    <reaction evidence="19">
        <text>octanoyl-CoA + H2O = octanoate + CoA + H(+)</text>
        <dbReference type="Rhea" id="RHEA:30143"/>
        <dbReference type="ChEBI" id="CHEBI:15377"/>
        <dbReference type="ChEBI" id="CHEBI:15378"/>
        <dbReference type="ChEBI" id="CHEBI:25646"/>
        <dbReference type="ChEBI" id="CHEBI:57287"/>
        <dbReference type="ChEBI" id="CHEBI:57386"/>
    </reaction>
    <physiologicalReaction direction="left-to-right" evidence="19">
        <dbReference type="Rhea" id="RHEA:30144"/>
    </physiologicalReaction>
</comment>
<dbReference type="GO" id="GO:0016020">
    <property type="term" value="C:membrane"/>
    <property type="evidence" value="ECO:0007669"/>
    <property type="project" value="UniProtKB-SubCell"/>
</dbReference>
<evidence type="ECO:0000256" key="1">
    <source>
        <dbReference type="ARBA" id="ARBA00004170"/>
    </source>
</evidence>
<evidence type="ECO:0000256" key="5">
    <source>
        <dbReference type="ARBA" id="ARBA00022490"/>
    </source>
</evidence>
<evidence type="ECO:0000256" key="6">
    <source>
        <dbReference type="ARBA" id="ARBA00022703"/>
    </source>
</evidence>
<dbReference type="EC" id="3.1.2.2" evidence="16"/>
<evidence type="ECO:0000256" key="16">
    <source>
        <dbReference type="ARBA" id="ARBA00038848"/>
    </source>
</evidence>
<evidence type="ECO:0000256" key="23">
    <source>
        <dbReference type="ARBA" id="ARBA00048180"/>
    </source>
</evidence>
<dbReference type="Gene3D" id="3.10.129.10">
    <property type="entry name" value="Hotdog Thioesterase"/>
    <property type="match status" value="1"/>
</dbReference>
<protein>
    <recommendedName>
        <fullName evidence="17">Acyl-coenzyme A thioesterase THEM4</fullName>
        <ecNumber evidence="16">3.1.2.2</ecNumber>
    </recommendedName>
    <alternativeName>
        <fullName evidence="18">Thioesterase superfamily member 4</fullName>
    </alternativeName>
</protein>
<evidence type="ECO:0000256" key="12">
    <source>
        <dbReference type="ARBA" id="ARBA00023273"/>
    </source>
</evidence>
<comment type="catalytic activity">
    <reaction evidence="20">
        <text>hexadecanoyl-CoA + H2O = hexadecanoate + CoA + H(+)</text>
        <dbReference type="Rhea" id="RHEA:16645"/>
        <dbReference type="ChEBI" id="CHEBI:7896"/>
        <dbReference type="ChEBI" id="CHEBI:15377"/>
        <dbReference type="ChEBI" id="CHEBI:15378"/>
        <dbReference type="ChEBI" id="CHEBI:57287"/>
        <dbReference type="ChEBI" id="CHEBI:57379"/>
        <dbReference type="EC" id="3.1.2.2"/>
    </reaction>
    <physiologicalReaction direction="left-to-right" evidence="20">
        <dbReference type="Rhea" id="RHEA:16646"/>
    </physiologicalReaction>
</comment>
<dbReference type="InterPro" id="IPR029069">
    <property type="entry name" value="HotDog_dom_sf"/>
</dbReference>
<evidence type="ECO:0000313" key="26">
    <source>
        <dbReference type="Proteomes" id="UP000254978"/>
    </source>
</evidence>
<organism evidence="25 26">
    <name type="scientific">Mycolicibacterium tokaiense</name>
    <dbReference type="NCBI Taxonomy" id="39695"/>
    <lineage>
        <taxon>Bacteria</taxon>
        <taxon>Bacillati</taxon>
        <taxon>Actinomycetota</taxon>
        <taxon>Actinomycetes</taxon>
        <taxon>Mycobacteriales</taxon>
        <taxon>Mycobacteriaceae</taxon>
        <taxon>Mycolicibacterium</taxon>
    </lineage>
</organism>
<evidence type="ECO:0000313" key="25">
    <source>
        <dbReference type="EMBL" id="STZ62139.1"/>
    </source>
</evidence>
<comment type="catalytic activity">
    <reaction evidence="23">
        <text>tetradecanoyl-CoA + H2O = tetradecanoate + CoA + H(+)</text>
        <dbReference type="Rhea" id="RHEA:40119"/>
        <dbReference type="ChEBI" id="CHEBI:15377"/>
        <dbReference type="ChEBI" id="CHEBI:15378"/>
        <dbReference type="ChEBI" id="CHEBI:30807"/>
        <dbReference type="ChEBI" id="CHEBI:57287"/>
        <dbReference type="ChEBI" id="CHEBI:57385"/>
    </reaction>
    <physiologicalReaction direction="left-to-right" evidence="23">
        <dbReference type="Rhea" id="RHEA:40120"/>
    </physiologicalReaction>
</comment>
<evidence type="ECO:0000256" key="3">
    <source>
        <dbReference type="ARBA" id="ARBA00004632"/>
    </source>
</evidence>
<evidence type="ECO:0000259" key="24">
    <source>
        <dbReference type="Pfam" id="PF03061"/>
    </source>
</evidence>
<keyword evidence="9" id="KW-0809">Transit peptide</keyword>
<keyword evidence="5" id="KW-0963">Cytoplasm</keyword>
<evidence type="ECO:0000256" key="4">
    <source>
        <dbReference type="ARBA" id="ARBA00022475"/>
    </source>
</evidence>
<dbReference type="GO" id="GO:0016787">
    <property type="term" value="F:hydrolase activity"/>
    <property type="evidence" value="ECO:0007669"/>
    <property type="project" value="UniProtKB-KW"/>
</dbReference>
<keyword evidence="4" id="KW-1003">Cell membrane</keyword>
<evidence type="ECO:0000256" key="19">
    <source>
        <dbReference type="ARBA" id="ARBA00047588"/>
    </source>
</evidence>
<comment type="catalytic activity">
    <reaction evidence="22">
        <text>dodecanoyl-CoA + H2O = dodecanoate + CoA + H(+)</text>
        <dbReference type="Rhea" id="RHEA:30135"/>
        <dbReference type="ChEBI" id="CHEBI:15377"/>
        <dbReference type="ChEBI" id="CHEBI:15378"/>
        <dbReference type="ChEBI" id="CHEBI:18262"/>
        <dbReference type="ChEBI" id="CHEBI:57287"/>
        <dbReference type="ChEBI" id="CHEBI:57375"/>
    </reaction>
    <physiologicalReaction direction="left-to-right" evidence="22">
        <dbReference type="Rhea" id="RHEA:30136"/>
    </physiologicalReaction>
</comment>
<dbReference type="InterPro" id="IPR006683">
    <property type="entry name" value="Thioestr_dom"/>
</dbReference>
<evidence type="ECO:0000256" key="22">
    <source>
        <dbReference type="ARBA" id="ARBA00048074"/>
    </source>
</evidence>
<keyword evidence="6" id="KW-0053">Apoptosis</keyword>
<keyword evidence="11" id="KW-0472">Membrane</keyword>
<dbReference type="RefSeq" id="WP_232068011.1">
    <property type="nucleotide sequence ID" value="NZ_AP022600.1"/>
</dbReference>
<sequence length="201" mass="21437">MTTDRDDLMAAFAAVVAASGRVRDALVGVSGDAKVLRECAHELDRVADRLVDSALDPGEPDAVAALTVDPRYGIRDRGLTPRHTITGGDGEQLFGVTTIERHFDGVGAVHGGAIALLFDDLLGRLANAAPRSMARTAYLHLDFRHPVPWGRQLQFFCRVAAVEGRKRFLEGELTLDGQALAGAGGLWVELRPSAPVCGSAR</sequence>
<dbReference type="Proteomes" id="UP000254978">
    <property type="component" value="Unassembled WGS sequence"/>
</dbReference>
<gene>
    <name evidence="25" type="ORF">NCTC10821_05703</name>
</gene>
<accession>A0A378TN44</accession>
<keyword evidence="8" id="KW-0276">Fatty acid metabolism</keyword>
<feature type="domain" description="Thioesterase" evidence="24">
    <location>
        <begin position="107"/>
        <end position="178"/>
    </location>
</feature>
<keyword evidence="10" id="KW-0443">Lipid metabolism</keyword>
<evidence type="ECO:0000256" key="8">
    <source>
        <dbReference type="ARBA" id="ARBA00022832"/>
    </source>
</evidence>
<proteinExistence type="inferred from homology"/>
<comment type="catalytic activity">
    <reaction evidence="21">
        <text>decanoyl-CoA + H2O = decanoate + CoA + H(+)</text>
        <dbReference type="Rhea" id="RHEA:40059"/>
        <dbReference type="ChEBI" id="CHEBI:15377"/>
        <dbReference type="ChEBI" id="CHEBI:15378"/>
        <dbReference type="ChEBI" id="CHEBI:27689"/>
        <dbReference type="ChEBI" id="CHEBI:57287"/>
        <dbReference type="ChEBI" id="CHEBI:61430"/>
    </reaction>
    <physiologicalReaction direction="left-to-right" evidence="21">
        <dbReference type="Rhea" id="RHEA:40060"/>
    </physiologicalReaction>
</comment>
<evidence type="ECO:0000256" key="17">
    <source>
        <dbReference type="ARBA" id="ARBA00040123"/>
    </source>
</evidence>
<reference evidence="25 26" key="1">
    <citation type="submission" date="2018-06" db="EMBL/GenBank/DDBJ databases">
        <authorList>
            <consortium name="Pathogen Informatics"/>
            <person name="Doyle S."/>
        </authorList>
    </citation>
    <scope>NUCLEOTIDE SEQUENCE [LARGE SCALE GENOMIC DNA]</scope>
    <source>
        <strain evidence="25 26">NCTC10821</strain>
    </source>
</reference>
<evidence type="ECO:0000256" key="7">
    <source>
        <dbReference type="ARBA" id="ARBA00022801"/>
    </source>
</evidence>
<dbReference type="CDD" id="cd03443">
    <property type="entry name" value="PaaI_thioesterase"/>
    <property type="match status" value="1"/>
</dbReference>
<comment type="catalytic activity">
    <reaction evidence="13">
        <text>(5Z,8Z,11Z,14Z)-eicosatetraenoyl-CoA + H2O = (5Z,8Z,11Z,14Z)-eicosatetraenoate + CoA + H(+)</text>
        <dbReference type="Rhea" id="RHEA:40151"/>
        <dbReference type="ChEBI" id="CHEBI:15377"/>
        <dbReference type="ChEBI" id="CHEBI:15378"/>
        <dbReference type="ChEBI" id="CHEBI:32395"/>
        <dbReference type="ChEBI" id="CHEBI:57287"/>
        <dbReference type="ChEBI" id="CHEBI:57368"/>
    </reaction>
    <physiologicalReaction direction="left-to-right" evidence="13">
        <dbReference type="Rhea" id="RHEA:40152"/>
    </physiologicalReaction>
</comment>
<evidence type="ECO:0000256" key="20">
    <source>
        <dbReference type="ARBA" id="ARBA00047734"/>
    </source>
</evidence>
<keyword evidence="7" id="KW-0378">Hydrolase</keyword>
<dbReference type="GO" id="GO:0006631">
    <property type="term" value="P:fatty acid metabolic process"/>
    <property type="evidence" value="ECO:0007669"/>
    <property type="project" value="UniProtKB-KW"/>
</dbReference>
<evidence type="ECO:0000256" key="18">
    <source>
        <dbReference type="ARBA" id="ARBA00043210"/>
    </source>
</evidence>
<dbReference type="PANTHER" id="PTHR12418:SF19">
    <property type="entry name" value="ACYL-COENZYME A THIOESTERASE THEM4"/>
    <property type="match status" value="1"/>
</dbReference>
<dbReference type="SUPFAM" id="SSF54637">
    <property type="entry name" value="Thioesterase/thiol ester dehydrase-isomerase"/>
    <property type="match status" value="1"/>
</dbReference>